<proteinExistence type="predicted"/>
<feature type="binding site" evidence="4">
    <location>
        <begin position="147"/>
        <end position="150"/>
    </location>
    <ligand>
        <name>FAD</name>
        <dbReference type="ChEBI" id="CHEBI:57692"/>
    </ligand>
</feature>
<gene>
    <name evidence="7" type="ORF">CWD94_24570</name>
</gene>
<organism evidence="7 8">
    <name type="scientific">Lysinibacillus xylanilyticus</name>
    <dbReference type="NCBI Taxonomy" id="582475"/>
    <lineage>
        <taxon>Bacteria</taxon>
        <taxon>Bacillati</taxon>
        <taxon>Bacillota</taxon>
        <taxon>Bacilli</taxon>
        <taxon>Bacillales</taxon>
        <taxon>Bacillaceae</taxon>
        <taxon>Lysinibacillus</taxon>
    </lineage>
</organism>
<dbReference type="InterPro" id="IPR009100">
    <property type="entry name" value="AcylCoA_DH/oxidase_NM_dom_sf"/>
</dbReference>
<dbReference type="SUPFAM" id="SSF56645">
    <property type="entry name" value="Acyl-CoA dehydrogenase NM domain-like"/>
    <property type="match status" value="1"/>
</dbReference>
<dbReference type="PANTHER" id="PTHR36117:SF3">
    <property type="entry name" value="4-HYDROXYPHENYLACETATE 3-MONOOXYGENASE-RELATED"/>
    <property type="match status" value="1"/>
</dbReference>
<evidence type="ECO:0000256" key="1">
    <source>
        <dbReference type="ARBA" id="ARBA00022630"/>
    </source>
</evidence>
<feature type="domain" description="HpaB/PvcC/4-BUDH C-terminal" evidence="5">
    <location>
        <begin position="280"/>
        <end position="467"/>
    </location>
</feature>
<name>A0A2M9PZ57_9BACI</name>
<dbReference type="GO" id="GO:0016627">
    <property type="term" value="F:oxidoreductase activity, acting on the CH-CH group of donors"/>
    <property type="evidence" value="ECO:0007669"/>
    <property type="project" value="InterPro"/>
</dbReference>
<sequence length="489" mass="55593">MSFSGSLKDGRSVWLDGVKVDVTTHPAFTGTLETITYLLAFLDDENNQSIAGFKSPKSNRFVHSAFYIPRSYEDLIKRKKAFALWSNKTYGVMSRLSDYANSLITGYYLDRHQFSQYDAGFVEKITKYYELARDERRIVTTAILDPQIDRSKPAEEQDEDALLRIIRETEEGVVVRGAKMIATGAPYAHDVIVTSPQKLSPNQIAQANMFIVPLSLPGLQIVCRESFASNKEHHKLSSRFDEMDAVLLFDDVLIPWDRVLIKGSPEGVLKAHRHQQLDALAQHQTVVRLLSKLEFIAGVTTAIAQSIGADYFLHVQENIGELYTQIDSIEALLISSEKEGHLNEQNVYLPNITPLQTARNLGTHFYGRALDILKQIGAGGFIQLSSTPILENHELYPLFSKYYKGAKVDARTKENLFRIGWELIGSQLGSRHDLYERFYTGDPIRVYALQYETYDKSYLKNKLNHFLNNLIEREVNEDEYADSVFAEVE</sequence>
<dbReference type="STRING" id="582475.ACZ11_02010"/>
<dbReference type="InterPro" id="IPR004925">
    <property type="entry name" value="HpaB/PvcC/4-BUDH"/>
</dbReference>
<dbReference type="RefSeq" id="WP_100545409.1">
    <property type="nucleotide sequence ID" value="NZ_PHQY01000681.1"/>
</dbReference>
<feature type="binding site" evidence="4">
    <location>
        <begin position="442"/>
        <end position="445"/>
    </location>
    <ligand>
        <name>FAD</name>
        <dbReference type="ChEBI" id="CHEBI:57692"/>
    </ligand>
</feature>
<dbReference type="InterPro" id="IPR036250">
    <property type="entry name" value="AcylCo_DH-like_C"/>
</dbReference>
<dbReference type="PIRSF" id="PIRSF000331">
    <property type="entry name" value="HpaA_HpaB"/>
    <property type="match status" value="1"/>
</dbReference>
<dbReference type="Proteomes" id="UP000232101">
    <property type="component" value="Unassembled WGS sequence"/>
</dbReference>
<dbReference type="PANTHER" id="PTHR36117">
    <property type="entry name" value="4-HYDROXYPHENYLACETATE 3-MONOOXYGENASE-RELATED"/>
    <property type="match status" value="1"/>
</dbReference>
<dbReference type="InterPro" id="IPR046373">
    <property type="entry name" value="Acyl-CoA_Oxase/DH_mid-dom_sf"/>
</dbReference>
<dbReference type="Pfam" id="PF03241">
    <property type="entry name" value="HpaB"/>
    <property type="match status" value="1"/>
</dbReference>
<keyword evidence="3" id="KW-0560">Oxidoreductase</keyword>
<accession>A0A2M9PZ57</accession>
<protein>
    <submittedName>
        <fullName evidence="7">4-hydroxyphenylacetate 3-hydroxylase</fullName>
    </submittedName>
</protein>
<dbReference type="InterPro" id="IPR024719">
    <property type="entry name" value="HpaB/PvcC/4-BUDH_C"/>
</dbReference>
<evidence type="ECO:0000256" key="3">
    <source>
        <dbReference type="ARBA" id="ARBA00023002"/>
    </source>
</evidence>
<dbReference type="Gene3D" id="2.40.110.10">
    <property type="entry name" value="Butyryl-CoA Dehydrogenase, subunit A, domain 2"/>
    <property type="match status" value="1"/>
</dbReference>
<dbReference type="EMBL" id="PHQY01000681">
    <property type="protein sequence ID" value="PJO41096.1"/>
    <property type="molecule type" value="Genomic_DNA"/>
</dbReference>
<feature type="domain" description="HpaB/PvcC/4-BUDH N-terminal" evidence="6">
    <location>
        <begin position="3"/>
        <end position="261"/>
    </location>
</feature>
<evidence type="ECO:0000259" key="5">
    <source>
        <dbReference type="Pfam" id="PF03241"/>
    </source>
</evidence>
<evidence type="ECO:0000313" key="8">
    <source>
        <dbReference type="Proteomes" id="UP000232101"/>
    </source>
</evidence>
<dbReference type="SUPFAM" id="SSF47203">
    <property type="entry name" value="Acyl-CoA dehydrogenase C-terminal domain-like"/>
    <property type="match status" value="1"/>
</dbReference>
<comment type="caution">
    <text evidence="7">The sequence shown here is derived from an EMBL/GenBank/DDBJ whole genome shotgun (WGS) entry which is preliminary data.</text>
</comment>
<dbReference type="Gene3D" id="1.10.3140.10">
    <property type="entry name" value="4-hydroxybutyryl-coa dehydratase, domain 1"/>
    <property type="match status" value="1"/>
</dbReference>
<dbReference type="Pfam" id="PF11794">
    <property type="entry name" value="HpaB_N"/>
    <property type="match status" value="1"/>
</dbReference>
<reference evidence="7 8" key="1">
    <citation type="submission" date="2017-11" db="EMBL/GenBank/DDBJ databases">
        <title>Bacterial isolate from king chilli rhizosphere.</title>
        <authorList>
            <person name="Takhelmayum P."/>
            <person name="Sarangthem I."/>
        </authorList>
    </citation>
    <scope>NUCLEOTIDE SEQUENCE [LARGE SCALE GENOMIC DNA]</scope>
    <source>
        <strain evidence="8">t26</strain>
    </source>
</reference>
<evidence type="ECO:0000259" key="6">
    <source>
        <dbReference type="Pfam" id="PF11794"/>
    </source>
</evidence>
<feature type="binding site" evidence="4">
    <location>
        <position position="183"/>
    </location>
    <ligand>
        <name>FAD</name>
        <dbReference type="ChEBI" id="CHEBI:57692"/>
    </ligand>
</feature>
<evidence type="ECO:0000313" key="7">
    <source>
        <dbReference type="EMBL" id="PJO41096.1"/>
    </source>
</evidence>
<dbReference type="AlphaFoldDB" id="A0A2M9PZ57"/>
<dbReference type="InterPro" id="IPR024674">
    <property type="entry name" value="HpaB/PvcC/4-BUDH_N"/>
</dbReference>
<dbReference type="Gene3D" id="1.20.140.10">
    <property type="entry name" value="Butyryl-CoA Dehydrogenase, subunit A, domain 3"/>
    <property type="match status" value="1"/>
</dbReference>
<evidence type="ECO:0000256" key="2">
    <source>
        <dbReference type="ARBA" id="ARBA00022827"/>
    </source>
</evidence>
<keyword evidence="2 4" id="KW-0274">FAD</keyword>
<evidence type="ECO:0000256" key="4">
    <source>
        <dbReference type="PIRSR" id="PIRSR000331-2"/>
    </source>
</evidence>
<keyword evidence="1" id="KW-0285">Flavoprotein</keyword>